<dbReference type="Proteomes" id="UP000242497">
    <property type="component" value="Unassembled WGS sequence"/>
</dbReference>
<protein>
    <recommendedName>
        <fullName evidence="3">N-acetyltransferase domain-containing protein</fullName>
    </recommendedName>
</protein>
<dbReference type="RefSeq" id="WP_072887610.1">
    <property type="nucleotide sequence ID" value="NZ_FRAE01000014.1"/>
</dbReference>
<proteinExistence type="predicted"/>
<dbReference type="AlphaFoldDB" id="A0A1M6M9B5"/>
<name>A0A1M6M9B5_9FIRM</name>
<gene>
    <name evidence="1" type="ORF">SAMN02744037_00864</name>
</gene>
<dbReference type="STRING" id="1123349.SAMN02744037_00864"/>
<evidence type="ECO:0008006" key="3">
    <source>
        <dbReference type="Google" id="ProtNLM"/>
    </source>
</evidence>
<accession>A0A1M6M9B5</accession>
<evidence type="ECO:0000313" key="2">
    <source>
        <dbReference type="Proteomes" id="UP000242497"/>
    </source>
</evidence>
<reference evidence="2" key="1">
    <citation type="submission" date="2016-11" db="EMBL/GenBank/DDBJ databases">
        <authorList>
            <person name="Varghese N."/>
            <person name="Submissions S."/>
        </authorList>
    </citation>
    <scope>NUCLEOTIDE SEQUENCE [LARGE SCALE GENOMIC DNA]</scope>
    <source>
        <strain evidence="2">DSM 15518</strain>
    </source>
</reference>
<dbReference type="EMBL" id="FRAE01000014">
    <property type="protein sequence ID" value="SHJ80039.1"/>
    <property type="molecule type" value="Genomic_DNA"/>
</dbReference>
<sequence length="145" mass="16994">MITICKIKEEDLKKIETILEEKNIDIKNIKENYLAVYDKDNILGFGGYDLLNNIAVLKVIDIFDKNMENILKDGLIKSLLNLADINGIRIFMIKKDKNISFYKNIGFVELDNRDFILNLDINEEEYIYINLLEFFKNPCKGNKHI</sequence>
<evidence type="ECO:0000313" key="1">
    <source>
        <dbReference type="EMBL" id="SHJ80039.1"/>
    </source>
</evidence>
<keyword evidence="2" id="KW-1185">Reference proteome</keyword>
<dbReference type="OrthoDB" id="1953933at2"/>
<organism evidence="1 2">
    <name type="scientific">Tepidibacter formicigenes DSM 15518</name>
    <dbReference type="NCBI Taxonomy" id="1123349"/>
    <lineage>
        <taxon>Bacteria</taxon>
        <taxon>Bacillati</taxon>
        <taxon>Bacillota</taxon>
        <taxon>Clostridia</taxon>
        <taxon>Peptostreptococcales</taxon>
        <taxon>Peptostreptococcaceae</taxon>
        <taxon>Tepidibacter</taxon>
    </lineage>
</organism>